<keyword evidence="7 13" id="KW-0720">Serine protease</keyword>
<evidence type="ECO:0000256" key="10">
    <source>
        <dbReference type="ARBA" id="ARBA00023157"/>
    </source>
</evidence>
<dbReference type="PROSITE" id="PS50068">
    <property type="entry name" value="LDLRA_2"/>
    <property type="match status" value="1"/>
</dbReference>
<dbReference type="InterPro" id="IPR001254">
    <property type="entry name" value="Trypsin_dom"/>
</dbReference>
<keyword evidence="11" id="KW-0325">Glycoprotein</keyword>
<dbReference type="GO" id="GO:0004252">
    <property type="term" value="F:serine-type endopeptidase activity"/>
    <property type="evidence" value="ECO:0007669"/>
    <property type="project" value="InterPro"/>
</dbReference>
<feature type="non-terminal residue" evidence="15">
    <location>
        <position position="310"/>
    </location>
</feature>
<evidence type="ECO:0000256" key="2">
    <source>
        <dbReference type="ARBA" id="ARBA00009939"/>
    </source>
</evidence>
<evidence type="ECO:0000256" key="7">
    <source>
        <dbReference type="ARBA" id="ARBA00022825"/>
    </source>
</evidence>
<evidence type="ECO:0000256" key="1">
    <source>
        <dbReference type="ARBA" id="ARBA00004167"/>
    </source>
</evidence>
<comment type="similarity">
    <text evidence="2">Belongs to the LDLR family.</text>
</comment>
<keyword evidence="4" id="KW-0812">Transmembrane</keyword>
<feature type="domain" description="Peptidase S1" evidence="14">
    <location>
        <begin position="62"/>
        <end position="304"/>
    </location>
</feature>
<feature type="disulfide bond" evidence="12">
    <location>
        <begin position="33"/>
        <end position="48"/>
    </location>
</feature>
<dbReference type="PROSITE" id="PS00134">
    <property type="entry name" value="TRYPSIN_HIS"/>
    <property type="match status" value="1"/>
</dbReference>
<protein>
    <recommendedName>
        <fullName evidence="14">Peptidase S1 domain-containing protein</fullName>
    </recommendedName>
</protein>
<evidence type="ECO:0000313" key="15">
    <source>
        <dbReference type="EMBL" id="CAL4085529.1"/>
    </source>
</evidence>
<dbReference type="Pfam" id="PF00089">
    <property type="entry name" value="Trypsin"/>
    <property type="match status" value="1"/>
</dbReference>
<dbReference type="FunFam" id="2.40.10.10:FF:000006">
    <property type="entry name" value="Serine proteinase stubble"/>
    <property type="match status" value="1"/>
</dbReference>
<keyword evidence="8" id="KW-1133">Transmembrane helix</keyword>
<evidence type="ECO:0000313" key="16">
    <source>
        <dbReference type="Proteomes" id="UP001497623"/>
    </source>
</evidence>
<keyword evidence="16" id="KW-1185">Reference proteome</keyword>
<evidence type="ECO:0000256" key="13">
    <source>
        <dbReference type="RuleBase" id="RU363034"/>
    </source>
</evidence>
<accession>A0AAV2QLB4</accession>
<dbReference type="Pfam" id="PF00057">
    <property type="entry name" value="Ldl_recept_a"/>
    <property type="match status" value="1"/>
</dbReference>
<dbReference type="Proteomes" id="UP001497623">
    <property type="component" value="Unassembled WGS sequence"/>
</dbReference>
<dbReference type="GO" id="GO:0006508">
    <property type="term" value="P:proteolysis"/>
    <property type="evidence" value="ECO:0007669"/>
    <property type="project" value="UniProtKB-KW"/>
</dbReference>
<dbReference type="InterPro" id="IPR033116">
    <property type="entry name" value="TRYPSIN_SER"/>
</dbReference>
<keyword evidence="9" id="KW-0472">Membrane</keyword>
<dbReference type="InterPro" id="IPR001314">
    <property type="entry name" value="Peptidase_S1A"/>
</dbReference>
<dbReference type="CDD" id="cd00190">
    <property type="entry name" value="Tryp_SPc"/>
    <property type="match status" value="1"/>
</dbReference>
<keyword evidence="5" id="KW-0677">Repeat</keyword>
<keyword evidence="10 12" id="KW-1015">Disulfide bond</keyword>
<comment type="caution">
    <text evidence="15">The sequence shown here is derived from an EMBL/GenBank/DDBJ whole genome shotgun (WGS) entry which is preliminary data.</text>
</comment>
<evidence type="ECO:0000256" key="12">
    <source>
        <dbReference type="PROSITE-ProRule" id="PRU00124"/>
    </source>
</evidence>
<dbReference type="PRINTS" id="PR00722">
    <property type="entry name" value="CHYMOTRYPSIN"/>
</dbReference>
<organism evidence="15 16">
    <name type="scientific">Meganyctiphanes norvegica</name>
    <name type="common">Northern krill</name>
    <name type="synonym">Thysanopoda norvegica</name>
    <dbReference type="NCBI Taxonomy" id="48144"/>
    <lineage>
        <taxon>Eukaryota</taxon>
        <taxon>Metazoa</taxon>
        <taxon>Ecdysozoa</taxon>
        <taxon>Arthropoda</taxon>
        <taxon>Crustacea</taxon>
        <taxon>Multicrustacea</taxon>
        <taxon>Malacostraca</taxon>
        <taxon>Eumalacostraca</taxon>
        <taxon>Eucarida</taxon>
        <taxon>Euphausiacea</taxon>
        <taxon>Euphausiidae</taxon>
        <taxon>Meganyctiphanes</taxon>
    </lineage>
</organism>
<dbReference type="Gene3D" id="2.40.10.10">
    <property type="entry name" value="Trypsin-like serine proteases"/>
    <property type="match status" value="1"/>
</dbReference>
<evidence type="ECO:0000256" key="4">
    <source>
        <dbReference type="ARBA" id="ARBA00022692"/>
    </source>
</evidence>
<dbReference type="SUPFAM" id="SSF57424">
    <property type="entry name" value="LDL receptor-like module"/>
    <property type="match status" value="1"/>
</dbReference>
<dbReference type="FunFam" id="4.10.400.10:FF:000024">
    <property type="entry name" value="Low-density lipoprotein RecePtor related"/>
    <property type="match status" value="1"/>
</dbReference>
<name>A0AAV2QLB4_MEGNR</name>
<dbReference type="PANTHER" id="PTHR24252:SF7">
    <property type="entry name" value="HYALIN"/>
    <property type="match status" value="1"/>
</dbReference>
<dbReference type="InterPro" id="IPR036055">
    <property type="entry name" value="LDL_receptor-like_sf"/>
</dbReference>
<evidence type="ECO:0000256" key="3">
    <source>
        <dbReference type="ARBA" id="ARBA00022670"/>
    </source>
</evidence>
<evidence type="ECO:0000259" key="14">
    <source>
        <dbReference type="PROSITE" id="PS50240"/>
    </source>
</evidence>
<reference evidence="15 16" key="1">
    <citation type="submission" date="2024-05" db="EMBL/GenBank/DDBJ databases">
        <authorList>
            <person name="Wallberg A."/>
        </authorList>
    </citation>
    <scope>NUCLEOTIDE SEQUENCE [LARGE SCALE GENOMIC DNA]</scope>
</reference>
<proteinExistence type="inferred from homology"/>
<dbReference type="InterPro" id="IPR009003">
    <property type="entry name" value="Peptidase_S1_PA"/>
</dbReference>
<dbReference type="AlphaFoldDB" id="A0AAV2QLB4"/>
<keyword evidence="3 13" id="KW-0645">Protease</keyword>
<evidence type="ECO:0000256" key="5">
    <source>
        <dbReference type="ARBA" id="ARBA00022737"/>
    </source>
</evidence>
<keyword evidence="6 13" id="KW-0378">Hydrolase</keyword>
<evidence type="ECO:0000256" key="11">
    <source>
        <dbReference type="ARBA" id="ARBA00023180"/>
    </source>
</evidence>
<dbReference type="SUPFAM" id="SSF50494">
    <property type="entry name" value="Trypsin-like serine proteases"/>
    <property type="match status" value="1"/>
</dbReference>
<dbReference type="PROSITE" id="PS50240">
    <property type="entry name" value="TRYPSIN_DOM"/>
    <property type="match status" value="1"/>
</dbReference>
<dbReference type="GO" id="GO:0016020">
    <property type="term" value="C:membrane"/>
    <property type="evidence" value="ECO:0007669"/>
    <property type="project" value="UniProtKB-SubCell"/>
</dbReference>
<evidence type="ECO:0000256" key="8">
    <source>
        <dbReference type="ARBA" id="ARBA00022989"/>
    </source>
</evidence>
<dbReference type="PANTHER" id="PTHR24252">
    <property type="entry name" value="ACROSIN-RELATED"/>
    <property type="match status" value="1"/>
</dbReference>
<dbReference type="EMBL" id="CAXKWB010007059">
    <property type="protein sequence ID" value="CAL4085529.1"/>
    <property type="molecule type" value="Genomic_DNA"/>
</dbReference>
<gene>
    <name evidence="15" type="ORF">MNOR_LOCUS12724</name>
</gene>
<dbReference type="SMART" id="SM00020">
    <property type="entry name" value="Tryp_SPc"/>
    <property type="match status" value="1"/>
</dbReference>
<dbReference type="SMART" id="SM00192">
    <property type="entry name" value="LDLa"/>
    <property type="match status" value="1"/>
</dbReference>
<dbReference type="PROSITE" id="PS00135">
    <property type="entry name" value="TRYPSIN_SER"/>
    <property type="match status" value="1"/>
</dbReference>
<dbReference type="InterPro" id="IPR002172">
    <property type="entry name" value="LDrepeatLR_classA_rpt"/>
</dbReference>
<feature type="disulfide bond" evidence="12">
    <location>
        <begin position="14"/>
        <end position="26"/>
    </location>
</feature>
<feature type="disulfide bond" evidence="12">
    <location>
        <begin position="21"/>
        <end position="39"/>
    </location>
</feature>
<evidence type="ECO:0000256" key="9">
    <source>
        <dbReference type="ARBA" id="ARBA00023136"/>
    </source>
</evidence>
<evidence type="ECO:0000256" key="6">
    <source>
        <dbReference type="ARBA" id="ARBA00022801"/>
    </source>
</evidence>
<dbReference type="InterPro" id="IPR043504">
    <property type="entry name" value="Peptidase_S1_PA_chymotrypsin"/>
</dbReference>
<comment type="subcellular location">
    <subcellularLocation>
        <location evidence="1">Membrane</location>
        <topology evidence="1">Single-pass membrane protein</topology>
    </subcellularLocation>
</comment>
<dbReference type="InterPro" id="IPR018114">
    <property type="entry name" value="TRYPSIN_HIS"/>
</dbReference>
<dbReference type="CDD" id="cd00112">
    <property type="entry name" value="LDLa"/>
    <property type="match status" value="1"/>
</dbReference>
<dbReference type="Gene3D" id="4.10.400.10">
    <property type="entry name" value="Low-density Lipoprotein Receptor"/>
    <property type="match status" value="1"/>
</dbReference>
<sequence>MYSDGSDEENCKKCTSTQFECKNKKCVSSSKKCDGTDDCGDGSDEENCTKNCQCGIPNKQRIVGGTEVTPKRKYPWQIGLHQPGYYISCGGTIINDRWILTAAHCVVDQNTCRVKYDSSSPIKVWVGEHNQLEASDDISDTKKYSIKTYVKHPNYNCKTLDYDFALLELAEPIPFNSIIRPICLPKDDSKTYAGQTGTVTGWGSIDNSGTLSKFLREVQVPILANDKCGSWGTIAAMKVCAGGQTGKDSCGGDSGGPMYVFENNKYVQVGVVSYGSSSGCASTAYPGVYARVSKALTWIATTTANGKKCI</sequence>